<keyword evidence="1" id="KW-0732">Signal</keyword>
<evidence type="ECO:0000313" key="2">
    <source>
        <dbReference type="EMBL" id="QQG36437.1"/>
    </source>
</evidence>
<dbReference type="AlphaFoldDB" id="A0A7T5R2R1"/>
<sequence>MFRSSRSLCTLTVLASAVLLGACSTGTPILKRNPQVAASPDKVSAQLAEAADRASVALETLAAVEQARSPGIAVAPIENAPPELRRAITVNWVGPVDVVTRTLADRAGYAFNIIGNTPVTPVVVSIDVENKPVIDVLRNIGLQLGMRADIRVDATRRLVEIHYAPNTGVGG</sequence>
<proteinExistence type="predicted"/>
<dbReference type="Gene3D" id="3.55.50.60">
    <property type="entry name" value="DotD protein"/>
    <property type="match status" value="1"/>
</dbReference>
<protein>
    <submittedName>
        <fullName evidence="2">DotD/TraH family lipoprotein</fullName>
    </submittedName>
</protein>
<dbReference type="Pfam" id="PF16816">
    <property type="entry name" value="DotD"/>
    <property type="match status" value="1"/>
</dbReference>
<dbReference type="InterPro" id="IPR038140">
    <property type="entry name" value="DotD_sf"/>
</dbReference>
<dbReference type="InterPro" id="IPR031817">
    <property type="entry name" value="DotD"/>
</dbReference>
<reference evidence="2 3" key="1">
    <citation type="submission" date="2020-07" db="EMBL/GenBank/DDBJ databases">
        <title>Huge and variable diversity of episymbiotic CPR bacteria and DPANN archaea in groundwater ecosystems.</title>
        <authorList>
            <person name="He C.Y."/>
            <person name="Keren R."/>
            <person name="Whittaker M."/>
            <person name="Farag I.F."/>
            <person name="Doudna J."/>
            <person name="Cate J.H.D."/>
            <person name="Banfield J.F."/>
        </authorList>
    </citation>
    <scope>NUCLEOTIDE SEQUENCE [LARGE SCALE GENOMIC DNA]</scope>
    <source>
        <strain evidence="2">NC_groundwater_70_Ag_B-0.1um_54_66</strain>
    </source>
</reference>
<name>A0A7T5R2R1_9BACT</name>
<evidence type="ECO:0000256" key="1">
    <source>
        <dbReference type="SAM" id="SignalP"/>
    </source>
</evidence>
<keyword evidence="2" id="KW-0449">Lipoprotein</keyword>
<accession>A0A7T5R2R1</accession>
<organism evidence="2 3">
    <name type="scientific">Micavibrio aeruginosavorus</name>
    <dbReference type="NCBI Taxonomy" id="349221"/>
    <lineage>
        <taxon>Bacteria</taxon>
        <taxon>Pseudomonadati</taxon>
        <taxon>Bdellovibrionota</taxon>
        <taxon>Bdellovibrionia</taxon>
        <taxon>Bdellovibrionales</taxon>
        <taxon>Pseudobdellovibrionaceae</taxon>
        <taxon>Micavibrio</taxon>
    </lineage>
</organism>
<dbReference type="Proteomes" id="UP000595362">
    <property type="component" value="Chromosome"/>
</dbReference>
<dbReference type="EMBL" id="CP066681">
    <property type="protein sequence ID" value="QQG36437.1"/>
    <property type="molecule type" value="Genomic_DNA"/>
</dbReference>
<feature type="signal peptide" evidence="1">
    <location>
        <begin position="1"/>
        <end position="22"/>
    </location>
</feature>
<evidence type="ECO:0000313" key="3">
    <source>
        <dbReference type="Proteomes" id="UP000595362"/>
    </source>
</evidence>
<dbReference type="PROSITE" id="PS51257">
    <property type="entry name" value="PROKAR_LIPOPROTEIN"/>
    <property type="match status" value="1"/>
</dbReference>
<feature type="chain" id="PRO_5032344454" evidence="1">
    <location>
        <begin position="23"/>
        <end position="171"/>
    </location>
</feature>
<gene>
    <name evidence="2" type="ORF">HYS17_01195</name>
</gene>